<evidence type="ECO:0000313" key="1">
    <source>
        <dbReference type="EMBL" id="UQZ86555.1"/>
    </source>
</evidence>
<name>A0ABY4RXP6_9BACL</name>
<evidence type="ECO:0000313" key="2">
    <source>
        <dbReference type="Proteomes" id="UP001057134"/>
    </source>
</evidence>
<reference evidence="1" key="2">
    <citation type="journal article" date="2021" name="J Anim Sci Technol">
        <title>Complete genome sequence of Paenibacillus konkukensis sp. nov. SK3146 as a potential probiotic strain.</title>
        <authorList>
            <person name="Jung H.I."/>
            <person name="Park S."/>
            <person name="Niu K.M."/>
            <person name="Lee S.W."/>
            <person name="Kothari D."/>
            <person name="Yi K.J."/>
            <person name="Kim S.K."/>
        </authorList>
    </citation>
    <scope>NUCLEOTIDE SEQUENCE</scope>
    <source>
        <strain evidence="1">SK3146</strain>
    </source>
</reference>
<keyword evidence="2" id="KW-1185">Reference proteome</keyword>
<gene>
    <name evidence="1" type="ORF">SK3146_05848</name>
</gene>
<dbReference type="Proteomes" id="UP001057134">
    <property type="component" value="Chromosome"/>
</dbReference>
<organism evidence="1 2">
    <name type="scientific">Paenibacillus konkukensis</name>
    <dbReference type="NCBI Taxonomy" id="2020716"/>
    <lineage>
        <taxon>Bacteria</taxon>
        <taxon>Bacillati</taxon>
        <taxon>Bacillota</taxon>
        <taxon>Bacilli</taxon>
        <taxon>Bacillales</taxon>
        <taxon>Paenibacillaceae</taxon>
        <taxon>Paenibacillus</taxon>
    </lineage>
</organism>
<proteinExistence type="predicted"/>
<dbReference type="EMBL" id="CP027059">
    <property type="protein sequence ID" value="UQZ86555.1"/>
    <property type="molecule type" value="Genomic_DNA"/>
</dbReference>
<dbReference type="RefSeq" id="WP_249862081.1">
    <property type="nucleotide sequence ID" value="NZ_CP027059.1"/>
</dbReference>
<accession>A0ABY4RXP6</accession>
<reference evidence="1" key="1">
    <citation type="submission" date="2018-02" db="EMBL/GenBank/DDBJ databases">
        <authorList>
            <person name="Kim S.-K."/>
            <person name="Jung H.-I."/>
            <person name="Lee S.-W."/>
        </authorList>
    </citation>
    <scope>NUCLEOTIDE SEQUENCE</scope>
    <source>
        <strain evidence="1">SK3146</strain>
    </source>
</reference>
<sequence length="120" mass="14364">MEIEEKREWALRYVQGLLGEQEKRTVFELILTDAEFKRCLKEEVELFAKLRQLRSSLQPDRKRELLAAIKRQAAADRSDAANEAQEESRPWIWWSERTLQLTLPPVIYPMMKFLQRRCLT</sequence>
<protein>
    <submittedName>
        <fullName evidence="1">Uncharacterized protein</fullName>
    </submittedName>
</protein>